<feature type="transmembrane region" description="Helical" evidence="9">
    <location>
        <begin position="882"/>
        <end position="899"/>
    </location>
</feature>
<evidence type="ECO:0000256" key="4">
    <source>
        <dbReference type="ARBA" id="ARBA00022475"/>
    </source>
</evidence>
<evidence type="ECO:0000313" key="12">
    <source>
        <dbReference type="Proteomes" id="UP001304300"/>
    </source>
</evidence>
<dbReference type="SUPFAM" id="SSF82714">
    <property type="entry name" value="Multidrug efflux transporter AcrB TolC docking domain, DN and DC subdomains"/>
    <property type="match status" value="2"/>
</dbReference>
<evidence type="ECO:0000256" key="8">
    <source>
        <dbReference type="ARBA" id="ARBA00023136"/>
    </source>
</evidence>
<feature type="transmembrane region" description="Helical" evidence="9">
    <location>
        <begin position="932"/>
        <end position="956"/>
    </location>
</feature>
<keyword evidence="4" id="KW-1003">Cell membrane</keyword>
<feature type="transmembrane region" description="Helical" evidence="9">
    <location>
        <begin position="12"/>
        <end position="29"/>
    </location>
</feature>
<dbReference type="NCBIfam" id="TIGR00915">
    <property type="entry name" value="2A0602"/>
    <property type="match status" value="1"/>
</dbReference>
<evidence type="ECO:0000256" key="7">
    <source>
        <dbReference type="ARBA" id="ARBA00022989"/>
    </source>
</evidence>
<organism evidence="11 12">
    <name type="scientific">Rubellicoccus peritrichatus</name>
    <dbReference type="NCBI Taxonomy" id="3080537"/>
    <lineage>
        <taxon>Bacteria</taxon>
        <taxon>Pseudomonadati</taxon>
        <taxon>Verrucomicrobiota</taxon>
        <taxon>Opitutia</taxon>
        <taxon>Puniceicoccales</taxon>
        <taxon>Cerasicoccaceae</taxon>
        <taxon>Rubellicoccus</taxon>
    </lineage>
</organism>
<dbReference type="Gene3D" id="3.30.2090.10">
    <property type="entry name" value="Multidrug efflux transporter AcrB TolC docking domain, DN and DC subdomains"/>
    <property type="match status" value="2"/>
</dbReference>
<dbReference type="Gene3D" id="3.30.70.1440">
    <property type="entry name" value="Multidrug efflux transporter AcrB pore domain"/>
    <property type="match status" value="1"/>
</dbReference>
<dbReference type="InterPro" id="IPR027463">
    <property type="entry name" value="AcrB_DN_DC_subdom"/>
</dbReference>
<dbReference type="SUPFAM" id="SSF82866">
    <property type="entry name" value="Multidrug efflux transporter AcrB transmembrane domain"/>
    <property type="match status" value="2"/>
</dbReference>
<evidence type="ECO:0000256" key="9">
    <source>
        <dbReference type="SAM" id="Phobius"/>
    </source>
</evidence>
<evidence type="ECO:0000313" key="11">
    <source>
        <dbReference type="EMBL" id="WOO40245.1"/>
    </source>
</evidence>
<dbReference type="Pfam" id="PF00873">
    <property type="entry name" value="ACR_tran"/>
    <property type="match status" value="1"/>
</dbReference>
<keyword evidence="5" id="KW-0997">Cell inner membrane</keyword>
<dbReference type="PANTHER" id="PTHR32063:SF11">
    <property type="entry name" value="CATION OR DRUG EFFLUX SYSTEM PROTEIN"/>
    <property type="match status" value="1"/>
</dbReference>
<dbReference type="GO" id="GO:0009636">
    <property type="term" value="P:response to toxic substance"/>
    <property type="evidence" value="ECO:0007669"/>
    <property type="project" value="UniProtKB-ARBA"/>
</dbReference>
<reference evidence="11 12" key="1">
    <citation type="submission" date="2023-10" db="EMBL/GenBank/DDBJ databases">
        <title>Rubellicoccus peritrichatus gen. nov., sp. nov., isolated from an algae of coral reef tank.</title>
        <authorList>
            <person name="Luo J."/>
        </authorList>
    </citation>
    <scope>NUCLEOTIDE SEQUENCE [LARGE SCALE GENOMIC DNA]</scope>
    <source>
        <strain evidence="11 12">CR14</strain>
    </source>
</reference>
<dbReference type="InterPro" id="IPR004764">
    <property type="entry name" value="MdtF-like"/>
</dbReference>
<feature type="transmembrane region" description="Helical" evidence="9">
    <location>
        <begin position="542"/>
        <end position="564"/>
    </location>
</feature>
<comment type="similarity">
    <text evidence="2">Belongs to the resistance-nodulation-cell division (RND) (TC 2.A.6) family.</text>
</comment>
<keyword evidence="12" id="KW-1185">Reference proteome</keyword>
<proteinExistence type="inferred from homology"/>
<keyword evidence="7 9" id="KW-1133">Transmembrane helix</keyword>
<dbReference type="PROSITE" id="PS50156">
    <property type="entry name" value="SSD"/>
    <property type="match status" value="1"/>
</dbReference>
<evidence type="ECO:0000256" key="5">
    <source>
        <dbReference type="ARBA" id="ARBA00022519"/>
    </source>
</evidence>
<feature type="transmembrane region" description="Helical" evidence="9">
    <location>
        <begin position="369"/>
        <end position="393"/>
    </location>
</feature>
<evidence type="ECO:0000256" key="3">
    <source>
        <dbReference type="ARBA" id="ARBA00022448"/>
    </source>
</evidence>
<name>A0AAQ3QUT1_9BACT</name>
<evidence type="ECO:0000256" key="6">
    <source>
        <dbReference type="ARBA" id="ARBA00022692"/>
    </source>
</evidence>
<dbReference type="InterPro" id="IPR000731">
    <property type="entry name" value="SSD"/>
</dbReference>
<feature type="transmembrane region" description="Helical" evidence="9">
    <location>
        <begin position="440"/>
        <end position="460"/>
    </location>
</feature>
<dbReference type="SUPFAM" id="SSF82693">
    <property type="entry name" value="Multidrug efflux transporter AcrB pore domain, PN1, PN2, PC1 and PC2 subdomains"/>
    <property type="match status" value="4"/>
</dbReference>
<dbReference type="GO" id="GO:0005886">
    <property type="term" value="C:plasma membrane"/>
    <property type="evidence" value="ECO:0007669"/>
    <property type="project" value="UniProtKB-SubCell"/>
</dbReference>
<dbReference type="PRINTS" id="PR00702">
    <property type="entry name" value="ACRIFLAVINRP"/>
</dbReference>
<dbReference type="PANTHER" id="PTHR32063">
    <property type="match status" value="1"/>
</dbReference>
<feature type="transmembrane region" description="Helical" evidence="9">
    <location>
        <begin position="906"/>
        <end position="926"/>
    </location>
</feature>
<feature type="transmembrane region" description="Helical" evidence="9">
    <location>
        <begin position="1013"/>
        <end position="1035"/>
    </location>
</feature>
<feature type="domain" description="SSD" evidence="10">
    <location>
        <begin position="368"/>
        <end position="497"/>
    </location>
</feature>
<keyword evidence="6 9" id="KW-0812">Transmembrane</keyword>
<dbReference type="InterPro" id="IPR001036">
    <property type="entry name" value="Acrflvin-R"/>
</dbReference>
<feature type="transmembrane region" description="Helical" evidence="9">
    <location>
        <begin position="399"/>
        <end position="419"/>
    </location>
</feature>
<dbReference type="FunFam" id="1.20.1640.10:FF:000001">
    <property type="entry name" value="Efflux pump membrane transporter"/>
    <property type="match status" value="1"/>
</dbReference>
<dbReference type="FunFam" id="3.30.70.1430:FF:000001">
    <property type="entry name" value="Efflux pump membrane transporter"/>
    <property type="match status" value="1"/>
</dbReference>
<dbReference type="AlphaFoldDB" id="A0AAQ3QUT1"/>
<gene>
    <name evidence="11" type="ORF">RZN69_16620</name>
</gene>
<feature type="transmembrane region" description="Helical" evidence="9">
    <location>
        <begin position="472"/>
        <end position="499"/>
    </location>
</feature>
<accession>A0AAQ3QUT1</accession>
<dbReference type="RefSeq" id="WP_317832399.1">
    <property type="nucleotide sequence ID" value="NZ_CP136920.1"/>
</dbReference>
<evidence type="ECO:0000256" key="2">
    <source>
        <dbReference type="ARBA" id="ARBA00010942"/>
    </source>
</evidence>
<evidence type="ECO:0000256" key="1">
    <source>
        <dbReference type="ARBA" id="ARBA00004429"/>
    </source>
</evidence>
<dbReference type="Gene3D" id="1.20.1640.10">
    <property type="entry name" value="Multidrug efflux transporter AcrB transmembrane domain"/>
    <property type="match status" value="2"/>
</dbReference>
<sequence length="1050" mass="114568">MNISAFFINRPRFAIVVSIVITILGILAYPRLPVAQFPEVAPPTVVVRASYPGATPETIAQTVASPLEQEINGVEGMLYMSSQATTDGALAITITFKLGTDLDNAQVLVQNRVAIAEPRLPEEVQRIGVTVAKSSPDLLLAVQMISPEETYDNLYISNYALTRVLEELRRIEGVGDILLLGAREYSMRVWLNPEKLSSLSLIPDDVVAALREQNVQVAAGIFGQNPTSRGNAFQYSVSALGRLNDVSQFEDIVVKTGNNGQVVRLKDVARVELGAQDYGVISYATELPALTMPIFQRPGSNALETSATIRAVMDELAKDFPDDLEYRINYNPTQFIQQSIDAVRNTLFQAILCVILVIILFLQSWRAAIIPLLAIPISLIGTFAVMAILGFSINNLTLFGLVLAIGIVVDDAIVVVENIQRNIDEGKAPKEAAFLAMREVTGAIIATSLVMIAIFIPTSFIPGISGQFYSQFALTIAGSVIISTFVSLSLSPALGAILLRSSNAQADWFSKIYMFLFGWFFRGFNWVFDRVIRGYTGIVRRVVRLGFAAMIVYLGLLAATWFGFFKTPVGFIPEQDQGYAIVVAQLPDGASLERTDELVREIVDIIKDINGIEGAVAFAGFNGATFANSPNSAAIFTPYDSFDKRIKAGRDSNTIMAEIRQKLSGIQEAMVFVIPPPAVRGIGNGGGFKMQLLDKVGYGPQVLEQTAWQIAIAANQEPSVSQAFTIYRSSVPQFHAEVNRTKAKMLDVPLDRVFSTMQIYLGSLFVNDLNLLGRTYRVTAQADIPYRDDPEDLYRLKTRSNSGDIVPLASLVELERSVGPDRYVRYNLYGSAAVQGATTSGFSTGESIATMERLAEEILPAGLDYVWTELAYQQQNAGGGSWVFPLAVLFVFLVLVAQYENWSLPLAIMLIVPLSLTGAIGFILVRGFDNNILTQIGFVVLIGLAAKNAILIVEFAKQKEDEGMDRFDAAIEASKLRLRPILMTSFSFVLGVVPLVIASGAGAEMRQALGTAVFGGMLGVTIFGIFLTPIFYVIIRKFSSDLKQNKGTLT</sequence>
<dbReference type="Gene3D" id="3.30.70.1320">
    <property type="entry name" value="Multidrug efflux transporter AcrB pore domain like"/>
    <property type="match status" value="1"/>
</dbReference>
<dbReference type="NCBIfam" id="NF000282">
    <property type="entry name" value="RND_permease_1"/>
    <property type="match status" value="1"/>
</dbReference>
<feature type="transmembrane region" description="Helical" evidence="9">
    <location>
        <begin position="981"/>
        <end position="1001"/>
    </location>
</feature>
<dbReference type="GO" id="GO:0042910">
    <property type="term" value="F:xenobiotic transmembrane transporter activity"/>
    <property type="evidence" value="ECO:0007669"/>
    <property type="project" value="TreeGrafter"/>
</dbReference>
<dbReference type="KEGG" id="puo:RZN69_16620"/>
<keyword evidence="8 9" id="KW-0472">Membrane</keyword>
<keyword evidence="3" id="KW-0813">Transport</keyword>
<dbReference type="GO" id="GO:0015562">
    <property type="term" value="F:efflux transmembrane transporter activity"/>
    <property type="evidence" value="ECO:0007669"/>
    <property type="project" value="InterPro"/>
</dbReference>
<comment type="subcellular location">
    <subcellularLocation>
        <location evidence="1">Cell inner membrane</location>
        <topology evidence="1">Multi-pass membrane protein</topology>
    </subcellularLocation>
</comment>
<dbReference type="EMBL" id="CP136920">
    <property type="protein sequence ID" value="WOO40245.1"/>
    <property type="molecule type" value="Genomic_DNA"/>
</dbReference>
<dbReference type="Gene3D" id="3.30.70.1430">
    <property type="entry name" value="Multidrug efflux transporter AcrB pore domain"/>
    <property type="match status" value="2"/>
</dbReference>
<evidence type="ECO:0000259" key="10">
    <source>
        <dbReference type="PROSITE" id="PS50156"/>
    </source>
</evidence>
<feature type="transmembrane region" description="Helical" evidence="9">
    <location>
        <begin position="346"/>
        <end position="362"/>
    </location>
</feature>
<dbReference type="Proteomes" id="UP001304300">
    <property type="component" value="Chromosome"/>
</dbReference>
<protein>
    <submittedName>
        <fullName evidence="11">Multidrug efflux RND transporter permease subunit</fullName>
    </submittedName>
</protein>